<dbReference type="InterPro" id="IPR044842">
    <property type="entry name" value="ALKBH9B/ALKBH10B-like"/>
</dbReference>
<evidence type="ECO:0000313" key="3">
    <source>
        <dbReference type="EMBL" id="KAL2541356.1"/>
    </source>
</evidence>
<feature type="compositionally biased region" description="Basic and acidic residues" evidence="2">
    <location>
        <begin position="29"/>
        <end position="48"/>
    </location>
</feature>
<evidence type="ECO:0000256" key="2">
    <source>
        <dbReference type="SAM" id="MobiDB-lite"/>
    </source>
</evidence>
<name>A0ABD1VVU9_9LAMI</name>
<dbReference type="AlphaFoldDB" id="A0ABD1VVU9"/>
<organism evidence="3 4">
    <name type="scientific">Abeliophyllum distichum</name>
    <dbReference type="NCBI Taxonomy" id="126358"/>
    <lineage>
        <taxon>Eukaryota</taxon>
        <taxon>Viridiplantae</taxon>
        <taxon>Streptophyta</taxon>
        <taxon>Embryophyta</taxon>
        <taxon>Tracheophyta</taxon>
        <taxon>Spermatophyta</taxon>
        <taxon>Magnoliopsida</taxon>
        <taxon>eudicotyledons</taxon>
        <taxon>Gunneridae</taxon>
        <taxon>Pentapetalae</taxon>
        <taxon>asterids</taxon>
        <taxon>lamiids</taxon>
        <taxon>Lamiales</taxon>
        <taxon>Oleaceae</taxon>
        <taxon>Forsythieae</taxon>
        <taxon>Abeliophyllum</taxon>
    </lineage>
</organism>
<sequence>MNTKNLNVYVKPNADTNENVRENNNLDGGAERGKAEEKNGGEEKKDSLVKTSGSMQGSIADSECETEGADEGSCIVRKESRSIQILNEKQNLNTTPKTFASTELYDGKLVNVVDGLKLYEELFDDLEVSKLVNLVNDLRAAGEKRTVARQVYWWLPFYMDDTNLYLKLVPI</sequence>
<proteinExistence type="inferred from homology"/>
<dbReference type="PANTHER" id="PTHR31447">
    <property type="entry name" value="HYDROXYPROLINE-RICH GLYCOPROTEIN FAMILY PROTEIN-RELATED"/>
    <property type="match status" value="1"/>
</dbReference>
<evidence type="ECO:0000313" key="4">
    <source>
        <dbReference type="Proteomes" id="UP001604336"/>
    </source>
</evidence>
<accession>A0ABD1VVU9</accession>
<dbReference type="EMBL" id="JBFOLK010000001">
    <property type="protein sequence ID" value="KAL2541356.1"/>
    <property type="molecule type" value="Genomic_DNA"/>
</dbReference>
<comment type="similarity">
    <text evidence="1">Belongs to the alkB family.</text>
</comment>
<dbReference type="Proteomes" id="UP001604336">
    <property type="component" value="Unassembled WGS sequence"/>
</dbReference>
<evidence type="ECO:0000256" key="1">
    <source>
        <dbReference type="ARBA" id="ARBA00007879"/>
    </source>
</evidence>
<comment type="caution">
    <text evidence="3">The sequence shown here is derived from an EMBL/GenBank/DDBJ whole genome shotgun (WGS) entry which is preliminary data.</text>
</comment>
<reference evidence="4" key="1">
    <citation type="submission" date="2024-07" db="EMBL/GenBank/DDBJ databases">
        <title>Two chromosome-level genome assemblies of Korean endemic species Abeliophyllum distichum and Forsythia ovata (Oleaceae).</title>
        <authorList>
            <person name="Jang H."/>
        </authorList>
    </citation>
    <scope>NUCLEOTIDE SEQUENCE [LARGE SCALE GENOMIC DNA]</scope>
</reference>
<gene>
    <name evidence="3" type="ORF">Adt_02334</name>
</gene>
<feature type="region of interest" description="Disordered" evidence="2">
    <location>
        <begin position="1"/>
        <end position="63"/>
    </location>
</feature>
<dbReference type="InterPro" id="IPR037151">
    <property type="entry name" value="AlkB-like_sf"/>
</dbReference>
<feature type="compositionally biased region" description="Polar residues" evidence="2">
    <location>
        <begin position="49"/>
        <end position="59"/>
    </location>
</feature>
<feature type="compositionally biased region" description="Polar residues" evidence="2">
    <location>
        <begin position="14"/>
        <end position="26"/>
    </location>
</feature>
<dbReference type="Gene3D" id="2.60.120.590">
    <property type="entry name" value="Alpha-ketoglutarate-dependent dioxygenase AlkB-like"/>
    <property type="match status" value="1"/>
</dbReference>
<keyword evidence="4" id="KW-1185">Reference proteome</keyword>
<dbReference type="PANTHER" id="PTHR31447:SF0">
    <property type="entry name" value="HYDROXYPROLINE-RICH GLYCOPROTEIN FAMILY PROTEIN"/>
    <property type="match status" value="1"/>
</dbReference>
<protein>
    <submittedName>
        <fullName evidence="3">Hydroxyproline-rich glycoprotein family protein</fullName>
    </submittedName>
</protein>